<feature type="region of interest" description="Disordered" evidence="1">
    <location>
        <begin position="117"/>
        <end position="137"/>
    </location>
</feature>
<comment type="caution">
    <text evidence="3">The sequence shown here is derived from an EMBL/GenBank/DDBJ whole genome shotgun (WGS) entry which is preliminary data.</text>
</comment>
<dbReference type="Pfam" id="PF13582">
    <property type="entry name" value="Reprolysin_3"/>
    <property type="match status" value="1"/>
</dbReference>
<dbReference type="GO" id="GO:0008237">
    <property type="term" value="F:metallopeptidase activity"/>
    <property type="evidence" value="ECO:0007669"/>
    <property type="project" value="UniProtKB-KW"/>
</dbReference>
<dbReference type="SUPFAM" id="SSF55486">
    <property type="entry name" value="Metalloproteases ('zincins'), catalytic domain"/>
    <property type="match status" value="1"/>
</dbReference>
<dbReference type="Proteomes" id="UP001596122">
    <property type="component" value="Unassembled WGS sequence"/>
</dbReference>
<organism evidence="3 4">
    <name type="scientific">Aquipuribacter nitratireducens</name>
    <dbReference type="NCBI Taxonomy" id="650104"/>
    <lineage>
        <taxon>Bacteria</taxon>
        <taxon>Bacillati</taxon>
        <taxon>Actinomycetota</taxon>
        <taxon>Actinomycetes</taxon>
        <taxon>Micrococcales</taxon>
        <taxon>Intrasporangiaceae</taxon>
        <taxon>Aquipuribacter</taxon>
    </lineage>
</organism>
<feature type="chain" id="PRO_5046006693" evidence="2">
    <location>
        <begin position="32"/>
        <end position="783"/>
    </location>
</feature>
<keyword evidence="4" id="KW-1185">Reference proteome</keyword>
<sequence length="783" mass="80027">MRSPLSRGPALLVAVAVALPLLAGSASPAGASAPGASAVPCPGDGEVLLPGRANGVTAADAVEALPADATAELEARADVDVDVLTDTLVADSTLWLDRCGLPFYVEPRLEVGHDEPADEHAHAEAPGSDGDDTLTTAEAPLAGSTDVFALHSRPGAERVVYLDFDGHVVSGTGWNSQLSLSSFSAPAFSLDADRSTFSAAERQAVLEIWRRVADDYAPFDVDVTTEKPLDADITRSGTGDTRFGTRAVVTREEGFRLCGCGGIAYVGNYDDPTRHAYYQPAFVFHPGYGTATVADIVSHEVGHNLGLDHDGIQTSGGTLDYYSGHGLWAPIMGASTRPLTQWSRGEYPGAINRLTTTGLQDDYAVIRSYGAPARPDDHGGSLAAATALGAPAGGRVSVDGVVSTPTDSDWFTFTAGGGLTTLTVRPLAPGGNLDASLTLVRGDGTTVAADNPPSAWDGTSAWPTGLDARLQVGSLPAGTYGVVVRGTGQATPAPGYTAYGSTGTYSLTVETSSSTDLVVTSTSPLPAATYGVRYSHTLSAANGSPLTWSFAGTAPAGLTLSSAGVLGGTLTAPSSTAPPTSLPVPVRVTSPTTSVTTTLQLPVARAARVSGPRETTASTSRSAAVSLTLSGGRAPYRLTSVAVPPGMVLSSTTLTGTTVQLTGRPTRPGRWKPTVRVTDADGRTARWTGEVRAVAPVAVTTTSLPSVRSGVPYSARLTATGGPTGRHGWTVDSGSLPPGLRVERTGWVLGTTTAVGRWTVVVRASAPGGLSATRTLTVESTAG</sequence>
<evidence type="ECO:0000256" key="1">
    <source>
        <dbReference type="SAM" id="MobiDB-lite"/>
    </source>
</evidence>
<reference evidence="4" key="1">
    <citation type="journal article" date="2019" name="Int. J. Syst. Evol. Microbiol.">
        <title>The Global Catalogue of Microorganisms (GCM) 10K type strain sequencing project: providing services to taxonomists for standard genome sequencing and annotation.</title>
        <authorList>
            <consortium name="The Broad Institute Genomics Platform"/>
            <consortium name="The Broad Institute Genome Sequencing Center for Infectious Disease"/>
            <person name="Wu L."/>
            <person name="Ma J."/>
        </authorList>
    </citation>
    <scope>NUCLEOTIDE SEQUENCE [LARGE SCALE GENOMIC DNA]</scope>
    <source>
        <strain evidence="4">CCUG 43114</strain>
    </source>
</reference>
<keyword evidence="3" id="KW-0378">Hydrolase</keyword>
<dbReference type="InterPro" id="IPR013783">
    <property type="entry name" value="Ig-like_fold"/>
</dbReference>
<keyword evidence="2" id="KW-0732">Signal</keyword>
<keyword evidence="3" id="KW-0645">Protease</keyword>
<keyword evidence="3" id="KW-0482">Metalloprotease</keyword>
<dbReference type="Gene3D" id="3.40.390.10">
    <property type="entry name" value="Collagenase (Catalytic Domain)"/>
    <property type="match status" value="1"/>
</dbReference>
<dbReference type="Gene3D" id="2.60.120.380">
    <property type="match status" value="1"/>
</dbReference>
<protein>
    <submittedName>
        <fullName evidence="3">Zinc-dependent metalloprotease family protein</fullName>
    </submittedName>
</protein>
<dbReference type="Gene3D" id="2.60.40.10">
    <property type="entry name" value="Immunoglobulins"/>
    <property type="match status" value="3"/>
</dbReference>
<evidence type="ECO:0000313" key="4">
    <source>
        <dbReference type="Proteomes" id="UP001596122"/>
    </source>
</evidence>
<dbReference type="RefSeq" id="WP_340266446.1">
    <property type="nucleotide sequence ID" value="NZ_JBBEOG010000001.1"/>
</dbReference>
<evidence type="ECO:0000256" key="2">
    <source>
        <dbReference type="SAM" id="SignalP"/>
    </source>
</evidence>
<dbReference type="InterPro" id="IPR024079">
    <property type="entry name" value="MetalloPept_cat_dom_sf"/>
</dbReference>
<name>A0ABW0GHT0_9MICO</name>
<accession>A0ABW0GHT0</accession>
<proteinExistence type="predicted"/>
<feature type="signal peptide" evidence="2">
    <location>
        <begin position="1"/>
        <end position="31"/>
    </location>
</feature>
<gene>
    <name evidence="3" type="ORF">ACFPJ6_01220</name>
</gene>
<dbReference type="EMBL" id="JBHSLD010000001">
    <property type="protein sequence ID" value="MFC5379400.1"/>
    <property type="molecule type" value="Genomic_DNA"/>
</dbReference>
<evidence type="ECO:0000313" key="3">
    <source>
        <dbReference type="EMBL" id="MFC5379400.1"/>
    </source>
</evidence>